<keyword evidence="4 5" id="KW-0472">Membrane</keyword>
<comment type="subcellular location">
    <subcellularLocation>
        <location evidence="1">Membrane</location>
        <topology evidence="1">Multi-pass membrane protein</topology>
    </subcellularLocation>
</comment>
<dbReference type="InterPro" id="IPR019537">
    <property type="entry name" value="TMEM65"/>
</dbReference>
<evidence type="ECO:0000256" key="4">
    <source>
        <dbReference type="ARBA" id="ARBA00023136"/>
    </source>
</evidence>
<dbReference type="PANTHER" id="PTHR21706">
    <property type="entry name" value="TRANSMEMBRANE PROTEIN 65"/>
    <property type="match status" value="1"/>
</dbReference>
<evidence type="ECO:0000313" key="6">
    <source>
        <dbReference type="EMBL" id="CAH0104409.1"/>
    </source>
</evidence>
<evidence type="ECO:0000256" key="3">
    <source>
        <dbReference type="ARBA" id="ARBA00022989"/>
    </source>
</evidence>
<dbReference type="EMBL" id="CAKKLH010000137">
    <property type="protein sequence ID" value="CAH0104409.1"/>
    <property type="molecule type" value="Genomic_DNA"/>
</dbReference>
<name>A0A8J2RKW0_9CRUS</name>
<keyword evidence="3 5" id="KW-1133">Transmembrane helix</keyword>
<evidence type="ECO:0000256" key="2">
    <source>
        <dbReference type="ARBA" id="ARBA00022692"/>
    </source>
</evidence>
<sequence>MIHLSPILKSFPKKNISLFTSSNILFGIQYQLKMCKILEKKNIQTEPSNKANDFAQMKPTVNIEKWVSNLSPAQKNCLLSTLLKQTQTVSSTENSPPLPLRMSQLFHVGIHYSLPFVGFGFLDNFIMIIAGDYIDLTIGSMFGISTMAAAGIGNAISDVAGVGSAQFVETFSQKLGIPQPDLEPRQYAFRSTTWAINIGRAIGVAVGCLLGMVPLLFLPTSDSKRHAKDSSHM</sequence>
<keyword evidence="7" id="KW-1185">Reference proteome</keyword>
<proteinExistence type="predicted"/>
<evidence type="ECO:0000313" key="7">
    <source>
        <dbReference type="Proteomes" id="UP000789390"/>
    </source>
</evidence>
<keyword evidence="2 5" id="KW-0812">Transmembrane</keyword>
<accession>A0A8J2RKW0</accession>
<dbReference type="OrthoDB" id="430821at2759"/>
<reference evidence="6" key="1">
    <citation type="submission" date="2021-11" db="EMBL/GenBank/DDBJ databases">
        <authorList>
            <person name="Schell T."/>
        </authorList>
    </citation>
    <scope>NUCLEOTIDE SEQUENCE</scope>
    <source>
        <strain evidence="6">M5</strain>
    </source>
</reference>
<dbReference type="GO" id="GO:0016020">
    <property type="term" value="C:membrane"/>
    <property type="evidence" value="ECO:0007669"/>
    <property type="project" value="UniProtKB-SubCell"/>
</dbReference>
<evidence type="ECO:0008006" key="8">
    <source>
        <dbReference type="Google" id="ProtNLM"/>
    </source>
</evidence>
<dbReference type="PANTHER" id="PTHR21706:SF15">
    <property type="entry name" value="TRANSMEMBRANE PROTEIN 65"/>
    <property type="match status" value="1"/>
</dbReference>
<gene>
    <name evidence="6" type="ORF">DGAL_LOCUS7312</name>
</gene>
<evidence type="ECO:0000256" key="5">
    <source>
        <dbReference type="SAM" id="Phobius"/>
    </source>
</evidence>
<dbReference type="GO" id="GO:0005739">
    <property type="term" value="C:mitochondrion"/>
    <property type="evidence" value="ECO:0007669"/>
    <property type="project" value="TreeGrafter"/>
</dbReference>
<dbReference type="AlphaFoldDB" id="A0A8J2RKW0"/>
<organism evidence="6 7">
    <name type="scientific">Daphnia galeata</name>
    <dbReference type="NCBI Taxonomy" id="27404"/>
    <lineage>
        <taxon>Eukaryota</taxon>
        <taxon>Metazoa</taxon>
        <taxon>Ecdysozoa</taxon>
        <taxon>Arthropoda</taxon>
        <taxon>Crustacea</taxon>
        <taxon>Branchiopoda</taxon>
        <taxon>Diplostraca</taxon>
        <taxon>Cladocera</taxon>
        <taxon>Anomopoda</taxon>
        <taxon>Daphniidae</taxon>
        <taxon>Daphnia</taxon>
    </lineage>
</organism>
<protein>
    <recommendedName>
        <fullName evidence="8">Transmembrane protein 65</fullName>
    </recommendedName>
</protein>
<evidence type="ECO:0000256" key="1">
    <source>
        <dbReference type="ARBA" id="ARBA00004141"/>
    </source>
</evidence>
<dbReference type="Pfam" id="PF10507">
    <property type="entry name" value="TMEM65"/>
    <property type="match status" value="1"/>
</dbReference>
<comment type="caution">
    <text evidence="6">The sequence shown here is derived from an EMBL/GenBank/DDBJ whole genome shotgun (WGS) entry which is preliminary data.</text>
</comment>
<dbReference type="Proteomes" id="UP000789390">
    <property type="component" value="Unassembled WGS sequence"/>
</dbReference>
<feature type="transmembrane region" description="Helical" evidence="5">
    <location>
        <begin position="194"/>
        <end position="218"/>
    </location>
</feature>